<organism evidence="2 3">
    <name type="scientific">Paenibacillus woosongensis</name>
    <dbReference type="NCBI Taxonomy" id="307580"/>
    <lineage>
        <taxon>Bacteria</taxon>
        <taxon>Bacillati</taxon>
        <taxon>Bacillota</taxon>
        <taxon>Bacilli</taxon>
        <taxon>Bacillales</taxon>
        <taxon>Paenibacillaceae</taxon>
        <taxon>Paenibacillus</taxon>
    </lineage>
</organism>
<protein>
    <recommendedName>
        <fullName evidence="1">DUF6558 domain-containing protein</fullName>
    </recommendedName>
</protein>
<evidence type="ECO:0000259" key="1">
    <source>
        <dbReference type="Pfam" id="PF20195"/>
    </source>
</evidence>
<feature type="domain" description="DUF6558" evidence="1">
    <location>
        <begin position="12"/>
        <end position="140"/>
    </location>
</feature>
<proteinExistence type="predicted"/>
<dbReference type="Gene3D" id="2.40.30.200">
    <property type="match status" value="1"/>
</dbReference>
<evidence type="ECO:0000313" key="3">
    <source>
        <dbReference type="Proteomes" id="UP000681290"/>
    </source>
</evidence>
<dbReference type="InterPro" id="IPR046688">
    <property type="entry name" value="DUF6558_N"/>
</dbReference>
<accession>A0ABQ4MQ58</accession>
<dbReference type="InterPro" id="IPR006520">
    <property type="entry name" value="Dit_BPSPP_N"/>
</dbReference>
<reference evidence="2 3" key="1">
    <citation type="submission" date="2021-03" db="EMBL/GenBank/DDBJ databases">
        <title>Antimicrobial resistance genes in bacteria isolated from Japanese honey, and their potential for conferring macrolide and lincosamide resistance in the American foulbrood pathogen Paenibacillus larvae.</title>
        <authorList>
            <person name="Okamoto M."/>
            <person name="Kumagai M."/>
            <person name="Kanamori H."/>
            <person name="Takamatsu D."/>
        </authorList>
    </citation>
    <scope>NUCLEOTIDE SEQUENCE [LARGE SCALE GENOMIC DNA]</scope>
    <source>
        <strain evidence="2 3">J15TS10</strain>
    </source>
</reference>
<keyword evidence="3" id="KW-1185">Reference proteome</keyword>
<comment type="caution">
    <text evidence="2">The sequence shown here is derived from an EMBL/GenBank/DDBJ whole genome shotgun (WGS) entry which is preliminary data.</text>
</comment>
<dbReference type="Proteomes" id="UP000681290">
    <property type="component" value="Unassembled WGS sequence"/>
</dbReference>
<dbReference type="NCBIfam" id="TIGR01633">
    <property type="entry name" value="phi3626_gp14_N"/>
    <property type="match status" value="1"/>
</dbReference>
<sequence length="205" mass="23759">MFYITIRDSLYFSYAGRVSAEFGILNVSLSGGGMSEEPLAASREIHEVSIKGRDQPYFQGIEKDPLRFNVSFAFQERFNTQKLREVARWLTEHDYYQPLFFTNDLGVEPEKIYYALVVDEPALVHNSLQHGYITLTFRCDSPYAYSPRILSKKYDWTDQSFTNRMNHFSNHMHERTAVDPAGHLVLNPSKTTWANIPSGTRWTDL</sequence>
<dbReference type="RefSeq" id="WP_213590567.1">
    <property type="nucleotide sequence ID" value="NZ_BOSM01000002.1"/>
</dbReference>
<gene>
    <name evidence="2" type="ORF">J15TS10_19440</name>
</gene>
<dbReference type="Pfam" id="PF20195">
    <property type="entry name" value="DUF6558"/>
    <property type="match status" value="1"/>
</dbReference>
<evidence type="ECO:0000313" key="2">
    <source>
        <dbReference type="EMBL" id="GIP58130.1"/>
    </source>
</evidence>
<name>A0ABQ4MQ58_9BACL</name>
<dbReference type="EMBL" id="BOSM01000002">
    <property type="protein sequence ID" value="GIP58130.1"/>
    <property type="molecule type" value="Genomic_DNA"/>
</dbReference>